<dbReference type="EMBL" id="MDYO01000018">
    <property type="protein sequence ID" value="OQD95819.1"/>
    <property type="molecule type" value="Genomic_DNA"/>
</dbReference>
<evidence type="ECO:0000313" key="7">
    <source>
        <dbReference type="Proteomes" id="UP000191612"/>
    </source>
</evidence>
<dbReference type="SUPFAM" id="SSF53383">
    <property type="entry name" value="PLP-dependent transferases"/>
    <property type="match status" value="1"/>
</dbReference>
<dbReference type="GO" id="GO:0030170">
    <property type="term" value="F:pyridoxal phosphate binding"/>
    <property type="evidence" value="ECO:0007669"/>
    <property type="project" value="InterPro"/>
</dbReference>
<protein>
    <submittedName>
        <fullName evidence="6">Uncharacterized protein</fullName>
    </submittedName>
</protein>
<organism evidence="6 7">
    <name type="scientific">Penicillium solitum</name>
    <dbReference type="NCBI Taxonomy" id="60172"/>
    <lineage>
        <taxon>Eukaryota</taxon>
        <taxon>Fungi</taxon>
        <taxon>Dikarya</taxon>
        <taxon>Ascomycota</taxon>
        <taxon>Pezizomycotina</taxon>
        <taxon>Eurotiomycetes</taxon>
        <taxon>Eurotiomycetidae</taxon>
        <taxon>Eurotiales</taxon>
        <taxon>Aspergillaceae</taxon>
        <taxon>Penicillium</taxon>
    </lineage>
</organism>
<dbReference type="InterPro" id="IPR000277">
    <property type="entry name" value="Cys/Met-Metab_PyrdxlP-dep_enz"/>
</dbReference>
<dbReference type="PANTHER" id="PTHR43797:SF2">
    <property type="entry name" value="HOMOCYSTEINE_CYSTEINE SYNTHASE"/>
    <property type="match status" value="1"/>
</dbReference>
<dbReference type="GO" id="GO:0003961">
    <property type="term" value="F:O-acetylhomoserine aminocarboxypropyltransferase activity"/>
    <property type="evidence" value="ECO:0007669"/>
    <property type="project" value="TreeGrafter"/>
</dbReference>
<keyword evidence="4 5" id="KW-0663">Pyridoxal phosphate</keyword>
<dbReference type="GO" id="GO:0006535">
    <property type="term" value="P:cysteine biosynthetic process from serine"/>
    <property type="evidence" value="ECO:0007669"/>
    <property type="project" value="TreeGrafter"/>
</dbReference>
<accession>A0A1V6R304</accession>
<evidence type="ECO:0000256" key="1">
    <source>
        <dbReference type="ARBA" id="ARBA00001933"/>
    </source>
</evidence>
<dbReference type="PANTHER" id="PTHR43797">
    <property type="entry name" value="HOMOCYSTEINE/CYSTEINE SYNTHASE"/>
    <property type="match status" value="1"/>
</dbReference>
<comment type="similarity">
    <text evidence="2 5">Belongs to the trans-sulfuration enzymes family.</text>
</comment>
<evidence type="ECO:0000313" key="6">
    <source>
        <dbReference type="EMBL" id="OQD95819.1"/>
    </source>
</evidence>
<keyword evidence="7" id="KW-1185">Reference proteome</keyword>
<dbReference type="InterPro" id="IPR015424">
    <property type="entry name" value="PyrdxlP-dep_Trfase"/>
</dbReference>
<gene>
    <name evidence="6" type="ORF">PENSOL_c018G07906</name>
</gene>
<dbReference type="InterPro" id="IPR015422">
    <property type="entry name" value="PyrdxlP-dep_Trfase_small"/>
</dbReference>
<dbReference type="STRING" id="60172.A0A1V6R304"/>
<keyword evidence="3" id="KW-0808">Transferase</keyword>
<dbReference type="Gene3D" id="3.90.1150.10">
    <property type="entry name" value="Aspartate Aminotransferase, domain 1"/>
    <property type="match status" value="1"/>
</dbReference>
<dbReference type="AlphaFoldDB" id="A0A1V6R304"/>
<evidence type="ECO:0000256" key="2">
    <source>
        <dbReference type="ARBA" id="ARBA00009077"/>
    </source>
</evidence>
<dbReference type="GO" id="GO:0071269">
    <property type="term" value="P:L-homocysteine biosynthetic process"/>
    <property type="evidence" value="ECO:0007669"/>
    <property type="project" value="TreeGrafter"/>
</dbReference>
<dbReference type="Proteomes" id="UP000191612">
    <property type="component" value="Unassembled WGS sequence"/>
</dbReference>
<reference evidence="7" key="1">
    <citation type="journal article" date="2017" name="Nat. Microbiol.">
        <title>Global analysis of biosynthetic gene clusters reveals vast potential of secondary metabolite production in Penicillium species.</title>
        <authorList>
            <person name="Nielsen J.C."/>
            <person name="Grijseels S."/>
            <person name="Prigent S."/>
            <person name="Ji B."/>
            <person name="Dainat J."/>
            <person name="Nielsen K.F."/>
            <person name="Frisvad J.C."/>
            <person name="Workman M."/>
            <person name="Nielsen J."/>
        </authorList>
    </citation>
    <scope>NUCLEOTIDE SEQUENCE [LARGE SCALE GENOMIC DNA]</scope>
    <source>
        <strain evidence="7">IBT 29525</strain>
    </source>
</reference>
<dbReference type="GO" id="GO:0004124">
    <property type="term" value="F:cysteine synthase activity"/>
    <property type="evidence" value="ECO:0007669"/>
    <property type="project" value="TreeGrafter"/>
</dbReference>
<comment type="caution">
    <text evidence="6">The sequence shown here is derived from an EMBL/GenBank/DDBJ whole genome shotgun (WGS) entry which is preliminary data.</text>
</comment>
<dbReference type="GO" id="GO:0019346">
    <property type="term" value="P:transsulfuration"/>
    <property type="evidence" value="ECO:0007669"/>
    <property type="project" value="InterPro"/>
</dbReference>
<dbReference type="Pfam" id="PF01053">
    <property type="entry name" value="Cys_Met_Meta_PP"/>
    <property type="match status" value="1"/>
</dbReference>
<evidence type="ECO:0000256" key="4">
    <source>
        <dbReference type="ARBA" id="ARBA00022898"/>
    </source>
</evidence>
<evidence type="ECO:0000256" key="3">
    <source>
        <dbReference type="ARBA" id="ARBA00022679"/>
    </source>
</evidence>
<sequence length="171" mass="19232">MAKMATDTQTDFPTNTQITLSGTILVVPAIRKASREERRSSSWTNPPHVRRTSVCIIAAEDLLNAMSQLLEHRPHCAEVSAKTLVVHPASTTHEHFSPQDRHDIEVTEDMIWLSVGIEQVEDIKADFKQALEQISQPGKIVPTNEDVIQIQEEVNRCLYEDSPRTLDHGTI</sequence>
<evidence type="ECO:0000256" key="5">
    <source>
        <dbReference type="RuleBase" id="RU362118"/>
    </source>
</evidence>
<dbReference type="GO" id="GO:0005737">
    <property type="term" value="C:cytoplasm"/>
    <property type="evidence" value="ECO:0007669"/>
    <property type="project" value="TreeGrafter"/>
</dbReference>
<proteinExistence type="inferred from homology"/>
<name>A0A1V6R304_9EURO</name>
<comment type="cofactor">
    <cofactor evidence="1 5">
        <name>pyridoxal 5'-phosphate</name>
        <dbReference type="ChEBI" id="CHEBI:597326"/>
    </cofactor>
</comment>
<dbReference type="InterPro" id="IPR006235">
    <property type="entry name" value="OAc-hSer/O-AcSer_sulfhydrylase"/>
</dbReference>